<dbReference type="Proteomes" id="UP000308199">
    <property type="component" value="Unassembled WGS sequence"/>
</dbReference>
<dbReference type="AlphaFoldDB" id="A0A4S4LCC6"/>
<dbReference type="HAMAP" id="MF_00300">
    <property type="entry name" value="Chorismate_synth"/>
    <property type="match status" value="1"/>
</dbReference>
<evidence type="ECO:0000256" key="4">
    <source>
        <dbReference type="ARBA" id="ARBA00013036"/>
    </source>
</evidence>
<dbReference type="GO" id="GO:0004107">
    <property type="term" value="F:chorismate synthase activity"/>
    <property type="evidence" value="ECO:0007669"/>
    <property type="project" value="UniProtKB-EC"/>
</dbReference>
<comment type="caution">
    <text evidence="9">The sequence shown here is derived from an EMBL/GenBank/DDBJ whole genome shotgun (WGS) entry which is preliminary data.</text>
</comment>
<comment type="cofactor">
    <cofactor evidence="8">
        <name>FMNH2</name>
        <dbReference type="ChEBI" id="CHEBI:57618"/>
    </cofactor>
    <text evidence="8">Reduced FMN (FMNH(2)).</text>
</comment>
<evidence type="ECO:0000313" key="9">
    <source>
        <dbReference type="EMBL" id="THH09414.1"/>
    </source>
</evidence>
<dbReference type="PANTHER" id="PTHR21085:SF0">
    <property type="entry name" value="CHORISMATE SYNTHASE"/>
    <property type="match status" value="1"/>
</dbReference>
<gene>
    <name evidence="9" type="ORF">EW145_g2027</name>
</gene>
<dbReference type="GO" id="GO:0010181">
    <property type="term" value="F:FMN binding"/>
    <property type="evidence" value="ECO:0007669"/>
    <property type="project" value="TreeGrafter"/>
</dbReference>
<comment type="subunit">
    <text evidence="3">Homotetramer.</text>
</comment>
<comment type="similarity">
    <text evidence="2 8">Belongs to the chorismate synthase family.</text>
</comment>
<dbReference type="GO" id="GO:0009423">
    <property type="term" value="P:chorismate biosynthetic process"/>
    <property type="evidence" value="ECO:0007669"/>
    <property type="project" value="UniProtKB-UniPathway"/>
</dbReference>
<dbReference type="UniPathway" id="UPA00053">
    <property type="reaction ID" value="UER00090"/>
</dbReference>
<evidence type="ECO:0000256" key="1">
    <source>
        <dbReference type="ARBA" id="ARBA00005044"/>
    </source>
</evidence>
<evidence type="ECO:0000256" key="8">
    <source>
        <dbReference type="RuleBase" id="RU000605"/>
    </source>
</evidence>
<accession>A0A4S4LCC6</accession>
<dbReference type="InterPro" id="IPR035904">
    <property type="entry name" value="Chorismate_synth_AroC_sf"/>
</dbReference>
<dbReference type="PANTHER" id="PTHR21085">
    <property type="entry name" value="CHORISMATE SYNTHASE"/>
    <property type="match status" value="1"/>
</dbReference>
<dbReference type="PROSITE" id="PS00789">
    <property type="entry name" value="CHORISMATE_SYNTHASE_3"/>
    <property type="match status" value="1"/>
</dbReference>
<reference evidence="9 10" key="1">
    <citation type="submission" date="2019-02" db="EMBL/GenBank/DDBJ databases">
        <title>Genome sequencing of the rare red list fungi Phellinidium pouzarii.</title>
        <authorList>
            <person name="Buettner E."/>
            <person name="Kellner H."/>
        </authorList>
    </citation>
    <scope>NUCLEOTIDE SEQUENCE [LARGE SCALE GENOMIC DNA]</scope>
    <source>
        <strain evidence="9 10">DSM 108285</strain>
    </source>
</reference>
<dbReference type="InterPro" id="IPR020541">
    <property type="entry name" value="Chorismate_synthase_CS"/>
</dbReference>
<dbReference type="OrthoDB" id="1721239at2759"/>
<dbReference type="GO" id="GO:0008652">
    <property type="term" value="P:amino acid biosynthetic process"/>
    <property type="evidence" value="ECO:0007669"/>
    <property type="project" value="UniProtKB-KW"/>
</dbReference>
<dbReference type="EMBL" id="SGPK01000064">
    <property type="protein sequence ID" value="THH09414.1"/>
    <property type="molecule type" value="Genomic_DNA"/>
</dbReference>
<keyword evidence="7 8" id="KW-0456">Lyase</keyword>
<dbReference type="PROSITE" id="PS00788">
    <property type="entry name" value="CHORISMATE_SYNTHASE_2"/>
    <property type="match status" value="1"/>
</dbReference>
<dbReference type="PROSITE" id="PS00787">
    <property type="entry name" value="CHORISMATE_SYNTHASE_1"/>
    <property type="match status" value="1"/>
</dbReference>
<dbReference type="PIRSF" id="PIRSF001456">
    <property type="entry name" value="Chorismate_synth"/>
    <property type="match status" value="1"/>
</dbReference>
<comment type="catalytic activity">
    <reaction evidence="8">
        <text>5-O-(1-carboxyvinyl)-3-phosphoshikimate = chorismate + phosphate</text>
        <dbReference type="Rhea" id="RHEA:21020"/>
        <dbReference type="ChEBI" id="CHEBI:29748"/>
        <dbReference type="ChEBI" id="CHEBI:43474"/>
        <dbReference type="ChEBI" id="CHEBI:57701"/>
        <dbReference type="EC" id="4.2.3.5"/>
    </reaction>
</comment>
<comment type="pathway">
    <text evidence="1 8">Metabolic intermediate biosynthesis; chorismate biosynthesis; chorismate from D-erythrose 4-phosphate and phosphoenolpyruvate: step 7/7.</text>
</comment>
<evidence type="ECO:0000313" key="10">
    <source>
        <dbReference type="Proteomes" id="UP000308199"/>
    </source>
</evidence>
<evidence type="ECO:0000256" key="5">
    <source>
        <dbReference type="ARBA" id="ARBA00022605"/>
    </source>
</evidence>
<dbReference type="EC" id="4.2.3.5" evidence="4 8"/>
<dbReference type="FunFam" id="3.60.150.10:FF:000004">
    <property type="entry name" value="Chorismate synthase"/>
    <property type="match status" value="1"/>
</dbReference>
<sequence>MSTFGHLFRVTTYGESHCASVGCILDGCPPGLQLSATDIQTQLSRRRPGQSNLTTPRDEKDLVYIQSGIEHGVTLGTPIALLVKNEDQRPKDYSETDLYPRPSHADYTYLEKYGIKASSGGGRSSARETIGRVAAGAIAELYLKQVHGVEIVAFVSSVGKINIPASVGGRSASHDENNDDVEDALTPEFRQLLATVTREAVDKQPTRCPHPETAERMTKRIIRAKDAHDSIGGTITCVMRNVPPGLGEPVFDKFEAMLAHAMLSIPATKAFEIGSGFRGTEVPGSKHNDAFVVRPDGRLGTATNWSGGVQGGITNGEDIYVRVGFKSPATISRAQATAQYDGTAGELAARGRHDPCVVPRAVPIVEAMAALVLMDALLIQNARTHTASLLPPITTLPPTMIMPPKLKPAGAAEKQEEA</sequence>
<dbReference type="CDD" id="cd07304">
    <property type="entry name" value="Chorismate_synthase"/>
    <property type="match status" value="1"/>
</dbReference>
<dbReference type="NCBIfam" id="NF003793">
    <property type="entry name" value="PRK05382.1"/>
    <property type="match status" value="1"/>
</dbReference>
<name>A0A4S4LCC6_9AGAM</name>
<proteinExistence type="inferred from homology"/>
<evidence type="ECO:0000256" key="2">
    <source>
        <dbReference type="ARBA" id="ARBA00008014"/>
    </source>
</evidence>
<dbReference type="SUPFAM" id="SSF103263">
    <property type="entry name" value="Chorismate synthase, AroC"/>
    <property type="match status" value="1"/>
</dbReference>
<dbReference type="GO" id="GO:0005829">
    <property type="term" value="C:cytosol"/>
    <property type="evidence" value="ECO:0007669"/>
    <property type="project" value="TreeGrafter"/>
</dbReference>
<evidence type="ECO:0000256" key="6">
    <source>
        <dbReference type="ARBA" id="ARBA00023141"/>
    </source>
</evidence>
<dbReference type="NCBIfam" id="TIGR00033">
    <property type="entry name" value="aroC"/>
    <property type="match status" value="1"/>
</dbReference>
<dbReference type="GO" id="GO:0009073">
    <property type="term" value="P:aromatic amino acid family biosynthetic process"/>
    <property type="evidence" value="ECO:0007669"/>
    <property type="project" value="UniProtKB-KW"/>
</dbReference>
<dbReference type="Pfam" id="PF01264">
    <property type="entry name" value="Chorismate_synt"/>
    <property type="match status" value="1"/>
</dbReference>
<keyword evidence="10" id="KW-1185">Reference proteome</keyword>
<evidence type="ECO:0000256" key="7">
    <source>
        <dbReference type="ARBA" id="ARBA00023239"/>
    </source>
</evidence>
<dbReference type="Gene3D" id="3.60.150.10">
    <property type="entry name" value="Chorismate synthase AroC"/>
    <property type="match status" value="1"/>
</dbReference>
<protein>
    <recommendedName>
        <fullName evidence="4 8">Chorismate synthase</fullName>
        <ecNumber evidence="4 8">4.2.3.5</ecNumber>
    </recommendedName>
</protein>
<organism evidence="9 10">
    <name type="scientific">Phellinidium pouzarii</name>
    <dbReference type="NCBI Taxonomy" id="167371"/>
    <lineage>
        <taxon>Eukaryota</taxon>
        <taxon>Fungi</taxon>
        <taxon>Dikarya</taxon>
        <taxon>Basidiomycota</taxon>
        <taxon>Agaricomycotina</taxon>
        <taxon>Agaricomycetes</taxon>
        <taxon>Hymenochaetales</taxon>
        <taxon>Hymenochaetaceae</taxon>
        <taxon>Phellinidium</taxon>
    </lineage>
</organism>
<dbReference type="InterPro" id="IPR000453">
    <property type="entry name" value="Chorismate_synth"/>
</dbReference>
<evidence type="ECO:0000256" key="3">
    <source>
        <dbReference type="ARBA" id="ARBA00011881"/>
    </source>
</evidence>
<keyword evidence="5 8" id="KW-0028">Amino-acid biosynthesis</keyword>
<keyword evidence="6 8" id="KW-0057">Aromatic amino acid biosynthesis</keyword>